<feature type="transmembrane region" description="Helical" evidence="2">
    <location>
        <begin position="92"/>
        <end position="110"/>
    </location>
</feature>
<keyword evidence="2" id="KW-0812">Transmembrane</keyword>
<name>A0ABY5LIH5_9VIBR</name>
<evidence type="ECO:0000313" key="3">
    <source>
        <dbReference type="EMBL" id="UUM31847.1"/>
    </source>
</evidence>
<dbReference type="PIRSF" id="PIRSF016789">
    <property type="entry name" value="DUF454"/>
    <property type="match status" value="1"/>
</dbReference>
<proteinExistence type="predicted"/>
<sequence>MVGSVSLCLGFLGIFLPILPTTPFIILASACFMRSSPTFHNWLHQHQTFGPILDNWHRHRAVTSKVKKRGALCMVASFAFSIWVVPHLWLKIMLAVMLIILMSWFIRLPVIEHLADQPENH</sequence>
<feature type="transmembrane region" description="Helical" evidence="2">
    <location>
        <begin position="12"/>
        <end position="33"/>
    </location>
</feature>
<accession>A0ABY5LIH5</accession>
<evidence type="ECO:0000313" key="4">
    <source>
        <dbReference type="Proteomes" id="UP001058602"/>
    </source>
</evidence>
<comment type="subcellular location">
    <subcellularLocation>
        <location evidence="1">Cell inner membrane</location>
        <topology evidence="1">Multi-pass membrane protein</topology>
    </subcellularLocation>
</comment>
<gene>
    <name evidence="3" type="ORF">NP165_08595</name>
</gene>
<dbReference type="PANTHER" id="PTHR35813:SF1">
    <property type="entry name" value="INNER MEMBRANE PROTEIN YBAN"/>
    <property type="match status" value="1"/>
</dbReference>
<keyword evidence="4" id="KW-1185">Reference proteome</keyword>
<keyword evidence="1" id="KW-0997">Cell inner membrane</keyword>
<protein>
    <recommendedName>
        <fullName evidence="1">Inner membrane protein</fullName>
    </recommendedName>
</protein>
<dbReference type="InterPro" id="IPR007401">
    <property type="entry name" value="DUF454"/>
</dbReference>
<feature type="transmembrane region" description="Helical" evidence="2">
    <location>
        <begin position="70"/>
        <end position="86"/>
    </location>
</feature>
<keyword evidence="1 2" id="KW-0472">Membrane</keyword>
<keyword evidence="1" id="KW-1003">Cell membrane</keyword>
<keyword evidence="2" id="KW-1133">Transmembrane helix</keyword>
<evidence type="ECO:0000256" key="1">
    <source>
        <dbReference type="PIRNR" id="PIRNR016789"/>
    </source>
</evidence>
<organism evidence="3 4">
    <name type="scientific">Vibrio japonicus</name>
    <dbReference type="NCBI Taxonomy" id="1824638"/>
    <lineage>
        <taxon>Bacteria</taxon>
        <taxon>Pseudomonadati</taxon>
        <taxon>Pseudomonadota</taxon>
        <taxon>Gammaproteobacteria</taxon>
        <taxon>Vibrionales</taxon>
        <taxon>Vibrionaceae</taxon>
        <taxon>Vibrio</taxon>
    </lineage>
</organism>
<dbReference type="Pfam" id="PF04304">
    <property type="entry name" value="DUF454"/>
    <property type="match status" value="1"/>
</dbReference>
<evidence type="ECO:0000256" key="2">
    <source>
        <dbReference type="SAM" id="Phobius"/>
    </source>
</evidence>
<dbReference type="Proteomes" id="UP001058602">
    <property type="component" value="Chromosome 1"/>
</dbReference>
<dbReference type="EMBL" id="CP102096">
    <property type="protein sequence ID" value="UUM31847.1"/>
    <property type="molecule type" value="Genomic_DNA"/>
</dbReference>
<dbReference type="PANTHER" id="PTHR35813">
    <property type="entry name" value="INNER MEMBRANE PROTEIN YBAN"/>
    <property type="match status" value="1"/>
</dbReference>
<reference evidence="3" key="1">
    <citation type="submission" date="2022-07" db="EMBL/GenBank/DDBJ databases">
        <title>Complete genome of Vibrio japonicus strain JCM 31412T and phylogenomic assessment of the Nereis clade of the genus Vibrio.</title>
        <authorList>
            <person name="Shlafstein M.D."/>
            <person name="Emsley S.A."/>
            <person name="Ushijima B."/>
            <person name="Videau P."/>
            <person name="Saw J.H."/>
        </authorList>
    </citation>
    <scope>NUCLEOTIDE SEQUENCE</scope>
    <source>
        <strain evidence="3">JCM 31412</strain>
    </source>
</reference>